<protein>
    <recommendedName>
        <fullName evidence="3">DUF6594 domain-containing protein</fullName>
    </recommendedName>
</protein>
<dbReference type="InterPro" id="IPR046529">
    <property type="entry name" value="DUF6594"/>
</dbReference>
<evidence type="ECO:0000256" key="1">
    <source>
        <dbReference type="SAM" id="MobiDB-lite"/>
    </source>
</evidence>
<organism evidence="4 5">
    <name type="scientific">Lojkania enalia</name>
    <dbReference type="NCBI Taxonomy" id="147567"/>
    <lineage>
        <taxon>Eukaryota</taxon>
        <taxon>Fungi</taxon>
        <taxon>Dikarya</taxon>
        <taxon>Ascomycota</taxon>
        <taxon>Pezizomycotina</taxon>
        <taxon>Dothideomycetes</taxon>
        <taxon>Pleosporomycetidae</taxon>
        <taxon>Pleosporales</taxon>
        <taxon>Pleosporales incertae sedis</taxon>
        <taxon>Lojkania</taxon>
    </lineage>
</organism>
<dbReference type="EMBL" id="ML986721">
    <property type="protein sequence ID" value="KAF2259094.1"/>
    <property type="molecule type" value="Genomic_DNA"/>
</dbReference>
<dbReference type="Proteomes" id="UP000800093">
    <property type="component" value="Unassembled WGS sequence"/>
</dbReference>
<sequence length="300" mass="33725">MALPLAEAASQKAEHDSPACTTKEFATGLLGHDKLFKDNSTYPESCICEKFGEERALVISYLEREILGVRAELREILGALEACDERTNKEYVSLKENEATTKLSALEDLLHRHWRVVRDARWMAQSPQPSMFFMNHYRALLRCPRATRRAPNGQDRSRYGSKDDSVPPSVTAIDSENLGQLERILAYKVGRQVSDYVWNPLKRVWIGLNTGEWDYSLPPDIDGRTVSLFAKTIACMLALSCLAVAIATLIIIGPQGDRMVVMPCFGIVFIALVLFLGPESLPMCQLIVSYYQTMVFSLRD</sequence>
<evidence type="ECO:0000256" key="2">
    <source>
        <dbReference type="SAM" id="Phobius"/>
    </source>
</evidence>
<keyword evidence="2" id="KW-0472">Membrane</keyword>
<reference evidence="5" key="1">
    <citation type="journal article" date="2020" name="Stud. Mycol.">
        <title>101 Dothideomycetes genomes: A test case for predicting lifestyles and emergence of pathogens.</title>
        <authorList>
            <person name="Haridas S."/>
            <person name="Albert R."/>
            <person name="Binder M."/>
            <person name="Bloem J."/>
            <person name="LaButti K."/>
            <person name="Salamov A."/>
            <person name="Andreopoulos B."/>
            <person name="Baker S."/>
            <person name="Barry K."/>
            <person name="Bills G."/>
            <person name="Bluhm B."/>
            <person name="Cannon C."/>
            <person name="Castanera R."/>
            <person name="Culley D."/>
            <person name="Daum C."/>
            <person name="Ezra D."/>
            <person name="Gonzalez J."/>
            <person name="Henrissat B."/>
            <person name="Kuo A."/>
            <person name="Liang C."/>
            <person name="Lipzen A."/>
            <person name="Lutzoni F."/>
            <person name="Magnuson J."/>
            <person name="Mondo S."/>
            <person name="Nolan M."/>
            <person name="Ohm R."/>
            <person name="Pangilinan J."/>
            <person name="Park H.-J."/>
            <person name="Ramirez L."/>
            <person name="Alfaro M."/>
            <person name="Sun H."/>
            <person name="Tritt A."/>
            <person name="Yoshinaga Y."/>
            <person name="Zwiers L.-H."/>
            <person name="Turgeon B."/>
            <person name="Goodwin S."/>
            <person name="Spatafora J."/>
            <person name="Crous P."/>
            <person name="Grigoriev I."/>
        </authorList>
    </citation>
    <scope>NUCLEOTIDE SEQUENCE [LARGE SCALE GENOMIC DNA]</scope>
    <source>
        <strain evidence="5">CBS 304.66</strain>
    </source>
</reference>
<comment type="caution">
    <text evidence="4">The sequence shown here is derived from an EMBL/GenBank/DDBJ whole genome shotgun (WGS) entry which is preliminary data.</text>
</comment>
<keyword evidence="5" id="KW-1185">Reference proteome</keyword>
<feature type="transmembrane region" description="Helical" evidence="2">
    <location>
        <begin position="233"/>
        <end position="253"/>
    </location>
</feature>
<keyword evidence="2" id="KW-0812">Transmembrane</keyword>
<feature type="domain" description="DUF6594" evidence="3">
    <location>
        <begin position="40"/>
        <end position="276"/>
    </location>
</feature>
<accession>A0A9P4N1V1</accession>
<evidence type="ECO:0000259" key="3">
    <source>
        <dbReference type="Pfam" id="PF20237"/>
    </source>
</evidence>
<dbReference type="Pfam" id="PF20237">
    <property type="entry name" value="DUF6594"/>
    <property type="match status" value="1"/>
</dbReference>
<dbReference type="OrthoDB" id="3795611at2759"/>
<dbReference type="AlphaFoldDB" id="A0A9P4N1V1"/>
<evidence type="ECO:0000313" key="4">
    <source>
        <dbReference type="EMBL" id="KAF2259094.1"/>
    </source>
</evidence>
<name>A0A9P4N1V1_9PLEO</name>
<keyword evidence="2" id="KW-1133">Transmembrane helix</keyword>
<feature type="region of interest" description="Disordered" evidence="1">
    <location>
        <begin position="148"/>
        <end position="167"/>
    </location>
</feature>
<proteinExistence type="predicted"/>
<gene>
    <name evidence="4" type="ORF">CC78DRAFT_548601</name>
</gene>
<evidence type="ECO:0000313" key="5">
    <source>
        <dbReference type="Proteomes" id="UP000800093"/>
    </source>
</evidence>
<feature type="compositionally biased region" description="Basic and acidic residues" evidence="1">
    <location>
        <begin position="155"/>
        <end position="165"/>
    </location>
</feature>